<comment type="caution">
    <text evidence="7">The sequence shown here is derived from an EMBL/GenBank/DDBJ whole genome shotgun (WGS) entry which is preliminary data.</text>
</comment>
<dbReference type="OrthoDB" id="6350820at2759"/>
<dbReference type="InterPro" id="IPR036179">
    <property type="entry name" value="Ig-like_dom_sf"/>
</dbReference>
<keyword evidence="4" id="KW-0812">Transmembrane</keyword>
<dbReference type="SMART" id="SM00409">
    <property type="entry name" value="IG"/>
    <property type="match status" value="4"/>
</dbReference>
<dbReference type="CDD" id="cd00063">
    <property type="entry name" value="FN3"/>
    <property type="match status" value="2"/>
</dbReference>
<proteinExistence type="predicted"/>
<accession>A0A5N5SME7</accession>
<dbReference type="PANTHER" id="PTHR44170:SF6">
    <property type="entry name" value="CONTACTIN"/>
    <property type="match status" value="1"/>
</dbReference>
<organism evidence="7 8">
    <name type="scientific">Armadillidium nasatum</name>
    <dbReference type="NCBI Taxonomy" id="96803"/>
    <lineage>
        <taxon>Eukaryota</taxon>
        <taxon>Metazoa</taxon>
        <taxon>Ecdysozoa</taxon>
        <taxon>Arthropoda</taxon>
        <taxon>Crustacea</taxon>
        <taxon>Multicrustacea</taxon>
        <taxon>Malacostraca</taxon>
        <taxon>Eumalacostraca</taxon>
        <taxon>Peracarida</taxon>
        <taxon>Isopoda</taxon>
        <taxon>Oniscidea</taxon>
        <taxon>Crinocheta</taxon>
        <taxon>Armadillidiidae</taxon>
        <taxon>Armadillidium</taxon>
    </lineage>
</organism>
<dbReference type="InterPro" id="IPR013098">
    <property type="entry name" value="Ig_I-set"/>
</dbReference>
<feature type="region of interest" description="Disordered" evidence="3">
    <location>
        <begin position="453"/>
        <end position="484"/>
    </location>
</feature>
<dbReference type="SUPFAM" id="SSF48726">
    <property type="entry name" value="Immunoglobulin"/>
    <property type="match status" value="3"/>
</dbReference>
<feature type="domain" description="Ig-like" evidence="5">
    <location>
        <begin position="42"/>
        <end position="134"/>
    </location>
</feature>
<evidence type="ECO:0000313" key="8">
    <source>
        <dbReference type="Proteomes" id="UP000326759"/>
    </source>
</evidence>
<evidence type="ECO:0000259" key="6">
    <source>
        <dbReference type="PROSITE" id="PS50853"/>
    </source>
</evidence>
<dbReference type="Pfam" id="PF00041">
    <property type="entry name" value="fn3"/>
    <property type="match status" value="2"/>
</dbReference>
<name>A0A5N5SME7_9CRUS</name>
<dbReference type="SUPFAM" id="SSF49265">
    <property type="entry name" value="Fibronectin type III"/>
    <property type="match status" value="1"/>
</dbReference>
<dbReference type="PROSITE" id="PS50853">
    <property type="entry name" value="FN3"/>
    <property type="match status" value="2"/>
</dbReference>
<dbReference type="AlphaFoldDB" id="A0A5N5SME7"/>
<feature type="compositionally biased region" description="Basic residues" evidence="3">
    <location>
        <begin position="465"/>
        <end position="481"/>
    </location>
</feature>
<dbReference type="InterPro" id="IPR003961">
    <property type="entry name" value="FN3_dom"/>
</dbReference>
<evidence type="ECO:0000259" key="5">
    <source>
        <dbReference type="PROSITE" id="PS50835"/>
    </source>
</evidence>
<dbReference type="SMART" id="SM00060">
    <property type="entry name" value="FN3"/>
    <property type="match status" value="2"/>
</dbReference>
<dbReference type="GO" id="GO:0098609">
    <property type="term" value="P:cell-cell adhesion"/>
    <property type="evidence" value="ECO:0007669"/>
    <property type="project" value="TreeGrafter"/>
</dbReference>
<dbReference type="InterPro" id="IPR007110">
    <property type="entry name" value="Ig-like_dom"/>
</dbReference>
<dbReference type="InterPro" id="IPR036116">
    <property type="entry name" value="FN3_sf"/>
</dbReference>
<feature type="domain" description="Ig-like" evidence="5">
    <location>
        <begin position="147"/>
        <end position="234"/>
    </location>
</feature>
<feature type="transmembrane region" description="Helical" evidence="4">
    <location>
        <begin position="707"/>
        <end position="729"/>
    </location>
</feature>
<sequence length="840" mass="94931">MNIGGVEIEEGGIFISFLLSFSSVCKLCKIRSIIISRSDFGFRFVKSPSWQVVNSGENVTFTCETNLSPDTILWQYNHQFITEFMGPHYSFFVIDSDGPEKNSLTVKLPQDLSRSRQLEGLYQCVVSVGSISLTSLPGRLEIAYIKPYDEEAPLTPTLEIEEGNVFRISCGRPESFPRSHLRFFHNGNLLNVDKGESYHLTKSGDLVVLNADQSSKGTYTCEAYNNVANLTVVSPIKTKVVIKKKVSRPSSPRPPRVATIDSEVEVKEGDKARLLCLCVHCEGKLYWTRRGSDYAIKSTNDNKSNYLILEVVADKERIYRCHANNSDGYANSNVKLIVQSAPYVIKGPEGQSVFEKSDIVLECIFGGKPNSSVNWVFNGQLLDNSSVFENRVELRYVKKSQAGLYQCFGFNEFGSAEATAVLNVIPNTITASHTPDNQPTYGASREREIDVLLQSEEDMRENDTKKKKKKKKEEKKQRKKFKNNDINRKMIAPSRPNITKVSDESVMVTWESESGNGVPISFFKVQYKVLVGPEKDSIGKGWKTIDEDIPPHIKSFEVTGLKTNHAYRFRVLAAYVNNDNQPGESSKRFLLNKDVKLQPPERAPEILFLLPVDDSSLMVYWKYEAKSETEGFIIYYRESTSAVGYTKVTILNPDIRNYTISHLNPNQPYDFKITSFNIAGASRFSNKEIYRPKVVRSEQEFAISSHILYIALGSGLGFLVLIVITYYTIYSCRKKNADISESKFTDASLRIHRNSAGDLRQQKQNSSLFSDSTDNQIPLLASVQNQNEKKNDLPSPVLQENVSMKENGNVKVGSVMNLNCLVGYFYDCYQFKREKESQNH</sequence>
<feature type="domain" description="Ig-like" evidence="5">
    <location>
        <begin position="342"/>
        <end position="423"/>
    </location>
</feature>
<dbReference type="InterPro" id="IPR013783">
    <property type="entry name" value="Ig-like_fold"/>
</dbReference>
<gene>
    <name evidence="7" type="primary">iHog</name>
    <name evidence="7" type="ORF">Anas_04502</name>
</gene>
<dbReference type="PROSITE" id="PS50835">
    <property type="entry name" value="IG_LIKE"/>
    <property type="match status" value="4"/>
</dbReference>
<protein>
    <submittedName>
        <fullName evidence="7">Interference hedgehog</fullName>
    </submittedName>
</protein>
<evidence type="ECO:0000256" key="1">
    <source>
        <dbReference type="ARBA" id="ARBA00022737"/>
    </source>
</evidence>
<feature type="domain" description="Ig-like" evidence="5">
    <location>
        <begin position="255"/>
        <end position="337"/>
    </location>
</feature>
<dbReference type="GO" id="GO:0030154">
    <property type="term" value="P:cell differentiation"/>
    <property type="evidence" value="ECO:0007669"/>
    <property type="project" value="UniProtKB-ARBA"/>
</dbReference>
<keyword evidence="1" id="KW-0677">Repeat</keyword>
<dbReference type="SMART" id="SM00408">
    <property type="entry name" value="IGc2"/>
    <property type="match status" value="2"/>
</dbReference>
<dbReference type="Proteomes" id="UP000326759">
    <property type="component" value="Unassembled WGS sequence"/>
</dbReference>
<keyword evidence="4" id="KW-1133">Transmembrane helix</keyword>
<evidence type="ECO:0000256" key="4">
    <source>
        <dbReference type="SAM" id="Phobius"/>
    </source>
</evidence>
<reference evidence="7 8" key="1">
    <citation type="journal article" date="2019" name="PLoS Biol.">
        <title>Sex chromosomes control vertical transmission of feminizing Wolbachia symbionts in an isopod.</title>
        <authorList>
            <person name="Becking T."/>
            <person name="Chebbi M.A."/>
            <person name="Giraud I."/>
            <person name="Moumen B."/>
            <person name="Laverre T."/>
            <person name="Caubet Y."/>
            <person name="Peccoud J."/>
            <person name="Gilbert C."/>
            <person name="Cordaux R."/>
        </authorList>
    </citation>
    <scope>NUCLEOTIDE SEQUENCE [LARGE SCALE GENOMIC DNA]</scope>
    <source>
        <strain evidence="7">ANa2</strain>
        <tissue evidence="7">Whole body excluding digestive tract and cuticle</tissue>
    </source>
</reference>
<dbReference type="InterPro" id="IPR003598">
    <property type="entry name" value="Ig_sub2"/>
</dbReference>
<keyword evidence="4" id="KW-0472">Membrane</keyword>
<feature type="domain" description="Fibronectin type-III" evidence="6">
    <location>
        <begin position="492"/>
        <end position="594"/>
    </location>
</feature>
<evidence type="ECO:0000313" key="7">
    <source>
        <dbReference type="EMBL" id="KAB7495241.1"/>
    </source>
</evidence>
<dbReference type="GO" id="GO:0007399">
    <property type="term" value="P:nervous system development"/>
    <property type="evidence" value="ECO:0007669"/>
    <property type="project" value="TreeGrafter"/>
</dbReference>
<dbReference type="Pfam" id="PF07679">
    <property type="entry name" value="I-set"/>
    <property type="match status" value="1"/>
</dbReference>
<feature type="domain" description="Fibronectin type-III" evidence="6">
    <location>
        <begin position="603"/>
        <end position="695"/>
    </location>
</feature>
<keyword evidence="2" id="KW-1015">Disulfide bond</keyword>
<dbReference type="PANTHER" id="PTHR44170">
    <property type="entry name" value="PROTEIN SIDEKICK"/>
    <property type="match status" value="1"/>
</dbReference>
<dbReference type="GO" id="GO:0009653">
    <property type="term" value="P:anatomical structure morphogenesis"/>
    <property type="evidence" value="ECO:0007669"/>
    <property type="project" value="UniProtKB-ARBA"/>
</dbReference>
<dbReference type="InterPro" id="IPR003599">
    <property type="entry name" value="Ig_sub"/>
</dbReference>
<evidence type="ECO:0000256" key="2">
    <source>
        <dbReference type="ARBA" id="ARBA00023157"/>
    </source>
</evidence>
<dbReference type="Gene3D" id="2.60.40.10">
    <property type="entry name" value="Immunoglobulins"/>
    <property type="match status" value="6"/>
</dbReference>
<evidence type="ECO:0000256" key="3">
    <source>
        <dbReference type="SAM" id="MobiDB-lite"/>
    </source>
</evidence>
<keyword evidence="8" id="KW-1185">Reference proteome</keyword>
<dbReference type="EMBL" id="SEYY01022876">
    <property type="protein sequence ID" value="KAB7495241.1"/>
    <property type="molecule type" value="Genomic_DNA"/>
</dbReference>